<evidence type="ECO:0000256" key="4">
    <source>
        <dbReference type="PIRNR" id="PIRNR000948"/>
    </source>
</evidence>
<dbReference type="EMBL" id="JASWJB010000107">
    <property type="protein sequence ID" value="KAK2597359.1"/>
    <property type="molecule type" value="Genomic_DNA"/>
</dbReference>
<dbReference type="GO" id="GO:0006685">
    <property type="term" value="P:sphingomyelin catabolic process"/>
    <property type="evidence" value="ECO:0007669"/>
    <property type="project" value="UniProtKB-UniRule"/>
</dbReference>
<dbReference type="Pfam" id="PF00149">
    <property type="entry name" value="Metallophos"/>
    <property type="match status" value="1"/>
</dbReference>
<dbReference type="InterPro" id="IPR041805">
    <property type="entry name" value="ASMase/PPN1_MPP"/>
</dbReference>
<feature type="disulfide bond" evidence="6">
    <location>
        <begin position="65"/>
        <end position="146"/>
    </location>
</feature>
<comment type="function">
    <text evidence="4">Converts sphingomyelin to ceramide.</text>
</comment>
<keyword evidence="1 4" id="KW-0378">Hydrolase</keyword>
<evidence type="ECO:0000313" key="10">
    <source>
        <dbReference type="EMBL" id="KAK2597359.1"/>
    </source>
</evidence>
<keyword evidence="2 6" id="KW-1015">Disulfide bond</keyword>
<evidence type="ECO:0000256" key="3">
    <source>
        <dbReference type="ARBA" id="ARBA00023180"/>
    </source>
</evidence>
<feature type="chain" id="PRO_5042557533" description="Sphingomyelin phosphodiesterase" evidence="8">
    <location>
        <begin position="16"/>
        <end position="665"/>
    </location>
</feature>
<feature type="region of interest" description="Disordered" evidence="7">
    <location>
        <begin position="616"/>
        <end position="636"/>
    </location>
</feature>
<evidence type="ECO:0000259" key="9">
    <source>
        <dbReference type="PROSITE" id="PS50015"/>
    </source>
</evidence>
<dbReference type="InterPro" id="IPR008139">
    <property type="entry name" value="SaposinB_dom"/>
</dbReference>
<reference evidence="10" key="1">
    <citation type="submission" date="2023-06" db="EMBL/GenBank/DDBJ databases">
        <title>Conoideocrella luteorostrata (Hypocreales: Clavicipitaceae), a potential biocontrol fungus for elongate hemlock scale in United States Christmas tree production areas.</title>
        <authorList>
            <person name="Barrett H."/>
            <person name="Lovett B."/>
            <person name="Macias A.M."/>
            <person name="Stajich J.E."/>
            <person name="Kasson M.T."/>
        </authorList>
    </citation>
    <scope>NUCLEOTIDE SEQUENCE</scope>
    <source>
        <strain evidence="10">ARSEF 14590</strain>
    </source>
</reference>
<comment type="cofactor">
    <cofactor evidence="5">
        <name>Zn(2+)</name>
        <dbReference type="ChEBI" id="CHEBI:29105"/>
    </cofactor>
    <text evidence="5">Binds 2 Zn(2+) ions per subunit.</text>
</comment>
<keyword evidence="4" id="KW-0326">Glycosidase</keyword>
<feature type="binding site" evidence="5">
    <location>
        <position position="427"/>
    </location>
    <ligand>
        <name>Zn(2+)</name>
        <dbReference type="ChEBI" id="CHEBI:29105"/>
        <label>2</label>
    </ligand>
</feature>
<keyword evidence="8" id="KW-0732">Signal</keyword>
<sequence length="665" mass="75556">MWFLGTLLILSGCFAANSIASDAKNSSLSMTPGSTPSAAPLDVYQDILQWLDKYEKQTSGGRLSCRACRSLLELLRRYADTNKEFVAAGKKICSIIDRFANDHVREICHETATLQGPVMATALRNMGNIRTSQAAGMFCNNILQTCPLVNPEWIVPIKERQSEIRHFQRERPKLSGRKGVKIVHFSDIHIDPHYRVGSNANCNNPVLCCRDSSSASDKDYVSAGPFGHLKTCDSTKLLEESMYKAIKEHAPDAEFAIFTGDIIERQVQKASVYDNRHKIGHAFDTMKYHFKQVFPAVGNHESSPANSFPPSRNVDRHVIDDSHSSQWLYDTLSRNWTQWLGEEFELRGRKDISRGGRYSVVYRAVHHEDRSAMSLRIISLNTNFYSNANLWLYQEPLDHDPDGQLKWLADELHSAEVFGEMAYIIGHMPMGDVDAIRHTSRSFNQVVNRYSSTIAAMFFGHTHVDQIQLTYSDYEERTAANAKVTSYIAPSLTPSDGMPAFKVYNVDARTYHVTDSTTYMADMNNETFQYGPVWKKYYSAKELYGIGYFHPPYEAYHLELSPQFWHKLTKMFEVSPKAFKEYLTRKTRGVDVKECDDECRRKEICLIRGGRAENNCHGVSPRSGKRDESSSQGQINSCGRSVGLDAFTALLNMDVRQKLREALKR</sequence>
<evidence type="ECO:0000256" key="1">
    <source>
        <dbReference type="ARBA" id="ARBA00022801"/>
    </source>
</evidence>
<accession>A0AAJ0FYL4</accession>
<feature type="binding site" evidence="5">
    <location>
        <position position="299"/>
    </location>
    <ligand>
        <name>Zn(2+)</name>
        <dbReference type="ChEBI" id="CHEBI:29105"/>
        <label>2</label>
    </ligand>
</feature>
<dbReference type="Gene3D" id="3.60.21.10">
    <property type="match status" value="1"/>
</dbReference>
<dbReference type="AlphaFoldDB" id="A0AAJ0FYL4"/>
<keyword evidence="3" id="KW-0325">Glycoprotein</keyword>
<feature type="binding site" evidence="5">
    <location>
        <position position="261"/>
    </location>
    <ligand>
        <name>Zn(2+)</name>
        <dbReference type="ChEBI" id="CHEBI:29105"/>
        <label>1</label>
    </ligand>
</feature>
<feature type="disulfide bond" evidence="6">
    <location>
        <begin position="595"/>
        <end position="599"/>
    </location>
</feature>
<comment type="similarity">
    <text evidence="4">Belongs to the acid sphingomyelinase family.</text>
</comment>
<dbReference type="GO" id="GO:0016798">
    <property type="term" value="F:hydrolase activity, acting on glycosyl bonds"/>
    <property type="evidence" value="ECO:0007669"/>
    <property type="project" value="UniProtKB-KW"/>
</dbReference>
<feature type="disulfide bond" evidence="6">
    <location>
        <begin position="209"/>
        <end position="232"/>
    </location>
</feature>
<evidence type="ECO:0000313" key="11">
    <source>
        <dbReference type="Proteomes" id="UP001251528"/>
    </source>
</evidence>
<proteinExistence type="inferred from homology"/>
<feature type="binding site" evidence="5">
    <location>
        <position position="461"/>
    </location>
    <ligand>
        <name>Zn(2+)</name>
        <dbReference type="ChEBI" id="CHEBI:29105"/>
        <label>2</label>
    </ligand>
</feature>
<dbReference type="Proteomes" id="UP001251528">
    <property type="component" value="Unassembled WGS sequence"/>
</dbReference>
<feature type="signal peptide" evidence="8">
    <location>
        <begin position="1"/>
        <end position="15"/>
    </location>
</feature>
<feature type="domain" description="Saposin B-type" evidence="9">
    <location>
        <begin position="61"/>
        <end position="150"/>
    </location>
</feature>
<dbReference type="PANTHER" id="PTHR10340">
    <property type="entry name" value="SPHINGOMYELIN PHOSPHODIESTERASE"/>
    <property type="match status" value="1"/>
</dbReference>
<evidence type="ECO:0000256" key="8">
    <source>
        <dbReference type="SAM" id="SignalP"/>
    </source>
</evidence>
<protein>
    <recommendedName>
        <fullName evidence="4">Sphingomyelin phosphodiesterase</fullName>
    </recommendedName>
</protein>
<dbReference type="PROSITE" id="PS50015">
    <property type="entry name" value="SAP_B"/>
    <property type="match status" value="1"/>
</dbReference>
<dbReference type="InterPro" id="IPR004843">
    <property type="entry name" value="Calcineurin-like_PHP"/>
</dbReference>
<keyword evidence="5" id="KW-0479">Metal-binding</keyword>
<dbReference type="PIRSF" id="PIRSF000948">
    <property type="entry name" value="Sphingomy_PDE"/>
    <property type="match status" value="1"/>
</dbReference>
<keyword evidence="5" id="KW-0862">Zinc</keyword>
<dbReference type="InterPro" id="IPR029052">
    <property type="entry name" value="Metallo-depent_PP-like"/>
</dbReference>
<feature type="binding site" evidence="5">
    <location>
        <position position="189"/>
    </location>
    <ligand>
        <name>Zn(2+)</name>
        <dbReference type="ChEBI" id="CHEBI:29105"/>
        <label>1</label>
    </ligand>
</feature>
<feature type="disulfide bond" evidence="6">
    <location>
        <begin position="202"/>
        <end position="208"/>
    </location>
</feature>
<feature type="binding site" evidence="5">
    <location>
        <position position="187"/>
    </location>
    <ligand>
        <name>Zn(2+)</name>
        <dbReference type="ChEBI" id="CHEBI:29105"/>
        <label>1</label>
    </ligand>
</feature>
<feature type="binding site" evidence="5">
    <location>
        <position position="261"/>
    </location>
    <ligand>
        <name>Zn(2+)</name>
        <dbReference type="ChEBI" id="CHEBI:29105"/>
        <label>2</label>
    </ligand>
</feature>
<name>A0AAJ0FYL4_9HYPO</name>
<keyword evidence="11" id="KW-1185">Reference proteome</keyword>
<dbReference type="GO" id="GO:0004767">
    <property type="term" value="F:sphingomyelin phosphodiesterase activity"/>
    <property type="evidence" value="ECO:0007669"/>
    <property type="project" value="UniProtKB-UniRule"/>
</dbReference>
<evidence type="ECO:0000256" key="7">
    <source>
        <dbReference type="SAM" id="MobiDB-lite"/>
    </source>
</evidence>
<dbReference type="CDD" id="cd00842">
    <property type="entry name" value="MPP_ASMase"/>
    <property type="match status" value="1"/>
</dbReference>
<gene>
    <name evidence="10" type="ORF">QQS21_006056</name>
</gene>
<dbReference type="PANTHER" id="PTHR10340:SF34">
    <property type="entry name" value="SPHINGOMYELIN PHOSPHODIESTERASE"/>
    <property type="match status" value="1"/>
</dbReference>
<feature type="binding site" evidence="5">
    <location>
        <position position="463"/>
    </location>
    <ligand>
        <name>Zn(2+)</name>
        <dbReference type="ChEBI" id="CHEBI:29105"/>
        <label>1</label>
    </ligand>
</feature>
<evidence type="ECO:0000256" key="6">
    <source>
        <dbReference type="PIRSR" id="PIRSR000948-2"/>
    </source>
</evidence>
<dbReference type="InterPro" id="IPR011160">
    <property type="entry name" value="Sphingomy_PDE"/>
</dbReference>
<dbReference type="GO" id="GO:0046872">
    <property type="term" value="F:metal ion binding"/>
    <property type="evidence" value="ECO:0007669"/>
    <property type="project" value="UniProtKB-KW"/>
</dbReference>
<evidence type="ECO:0000256" key="5">
    <source>
        <dbReference type="PIRSR" id="PIRSR000948-1"/>
    </source>
</evidence>
<evidence type="ECO:0000256" key="2">
    <source>
        <dbReference type="ARBA" id="ARBA00023157"/>
    </source>
</evidence>
<dbReference type="SUPFAM" id="SSF56300">
    <property type="entry name" value="Metallo-dependent phosphatases"/>
    <property type="match status" value="1"/>
</dbReference>
<organism evidence="10 11">
    <name type="scientific">Conoideocrella luteorostrata</name>
    <dbReference type="NCBI Taxonomy" id="1105319"/>
    <lineage>
        <taxon>Eukaryota</taxon>
        <taxon>Fungi</taxon>
        <taxon>Dikarya</taxon>
        <taxon>Ascomycota</taxon>
        <taxon>Pezizomycotina</taxon>
        <taxon>Sordariomycetes</taxon>
        <taxon>Hypocreomycetidae</taxon>
        <taxon>Hypocreales</taxon>
        <taxon>Clavicipitaceae</taxon>
        <taxon>Conoideocrella</taxon>
    </lineage>
</organism>
<comment type="caution">
    <text evidence="10">The sequence shown here is derived from an EMBL/GenBank/DDBJ whole genome shotgun (WGS) entry which is preliminary data.</text>
</comment>
<dbReference type="GO" id="GO:0016020">
    <property type="term" value="C:membrane"/>
    <property type="evidence" value="ECO:0007669"/>
    <property type="project" value="GOC"/>
</dbReference>